<evidence type="ECO:0000313" key="3">
    <source>
        <dbReference type="Proteomes" id="UP001165041"/>
    </source>
</evidence>
<evidence type="ECO:0000313" key="2">
    <source>
        <dbReference type="EMBL" id="GLW71055.1"/>
    </source>
</evidence>
<gene>
    <name evidence="2" type="ORF">Kpho02_33540</name>
</gene>
<feature type="compositionally biased region" description="Low complexity" evidence="1">
    <location>
        <begin position="128"/>
        <end position="137"/>
    </location>
</feature>
<comment type="caution">
    <text evidence="2">The sequence shown here is derived from an EMBL/GenBank/DDBJ whole genome shotgun (WGS) entry which is preliminary data.</text>
</comment>
<organism evidence="2 3">
    <name type="scientific">Kitasatospora phosalacinea</name>
    <dbReference type="NCBI Taxonomy" id="2065"/>
    <lineage>
        <taxon>Bacteria</taxon>
        <taxon>Bacillati</taxon>
        <taxon>Actinomycetota</taxon>
        <taxon>Actinomycetes</taxon>
        <taxon>Kitasatosporales</taxon>
        <taxon>Streptomycetaceae</taxon>
        <taxon>Kitasatospora</taxon>
    </lineage>
</organism>
<feature type="compositionally biased region" description="Low complexity" evidence="1">
    <location>
        <begin position="99"/>
        <end position="121"/>
    </location>
</feature>
<proteinExistence type="predicted"/>
<evidence type="ECO:0000256" key="1">
    <source>
        <dbReference type="SAM" id="MobiDB-lite"/>
    </source>
</evidence>
<dbReference type="EMBL" id="BSSA01000010">
    <property type="protein sequence ID" value="GLW71055.1"/>
    <property type="molecule type" value="Genomic_DNA"/>
</dbReference>
<dbReference type="AlphaFoldDB" id="A0A9W6Q6C1"/>
<reference evidence="2" key="1">
    <citation type="submission" date="2023-02" db="EMBL/GenBank/DDBJ databases">
        <title>Kitasatospora phosalacinea NBRC 14627.</title>
        <authorList>
            <person name="Ichikawa N."/>
            <person name="Sato H."/>
            <person name="Tonouchi N."/>
        </authorList>
    </citation>
    <scope>NUCLEOTIDE SEQUENCE</scope>
    <source>
        <strain evidence="2">NBRC 14627</strain>
    </source>
</reference>
<accession>A0A9W6Q6C1</accession>
<feature type="region of interest" description="Disordered" evidence="1">
    <location>
        <begin position="87"/>
        <end position="172"/>
    </location>
</feature>
<sequence length="239" mass="22627">MQVGDGPAERVGVAGPVVAGAVGLGADGGAVGEAAGLVAGGVVGAVVGPVLADGLAEEAGADGLLLRWGSADGTGETGTVVACADASPETASPTDAECPGSVGPAGATPPSGPPMTAIAIAPIPPTTRPATDSTTTPRCRPRALRPRDGAVAARLPCGRGSSARGGTGSGPGCSDVDPARPGGSWAGCPYGCCPACAGVAVGAGARNGTVGPDGVPDVLEVPHPGQHSAPLRCRRQAVQ</sequence>
<name>A0A9W6Q6C1_9ACTN</name>
<protein>
    <submittedName>
        <fullName evidence="2">Uncharacterized protein</fullName>
    </submittedName>
</protein>
<dbReference type="Proteomes" id="UP001165041">
    <property type="component" value="Unassembled WGS sequence"/>
</dbReference>